<evidence type="ECO:0000256" key="6">
    <source>
        <dbReference type="ARBA" id="ARBA00034056"/>
    </source>
</evidence>
<dbReference type="Gene3D" id="3.50.70.10">
    <property type="match status" value="1"/>
</dbReference>
<dbReference type="InterPro" id="IPR016089">
    <property type="entry name" value="Chalcone_isomerase_bundle_sf"/>
</dbReference>
<dbReference type="GO" id="GO:0045430">
    <property type="term" value="F:chalcone isomerase activity"/>
    <property type="evidence" value="ECO:0007669"/>
    <property type="project" value="UniProtKB-EC"/>
</dbReference>
<evidence type="ECO:0000256" key="7">
    <source>
        <dbReference type="RuleBase" id="RU361158"/>
    </source>
</evidence>
<keyword evidence="4" id="KW-0284">Flavonoid biosynthesis</keyword>
<dbReference type="InterPro" id="IPR016087">
    <property type="entry name" value="Chalcone_isomerase"/>
</dbReference>
<dbReference type="InterPro" id="IPR044164">
    <property type="entry name" value="CFI"/>
</dbReference>
<comment type="function">
    <text evidence="5">Catalyzes the intramolecular cyclization of bicyclic chalcones into tricyclic (S)-flavanones. Responsible for the isomerization of 4,2',4',6'-tetrahydroxychalcone (also termed chalcone) into naringenin.</text>
</comment>
<protein>
    <recommendedName>
        <fullName evidence="7">Chalcone-flavonone isomerase family protein</fullName>
    </recommendedName>
</protein>
<dbReference type="PANTHER" id="PTHR28039:SF8">
    <property type="entry name" value="CHALCONE--FLAVANONE ISOMERASE 1-RELATED"/>
    <property type="match status" value="1"/>
</dbReference>
<evidence type="ECO:0000256" key="4">
    <source>
        <dbReference type="ARBA" id="ARBA00023241"/>
    </source>
</evidence>
<evidence type="ECO:0000259" key="8">
    <source>
        <dbReference type="Pfam" id="PF02431"/>
    </source>
</evidence>
<dbReference type="InterPro" id="IPR036298">
    <property type="entry name" value="Chalcone_isomerase_sf"/>
</dbReference>
<sequence>MTEMSESETITQMQVEDYVFPTMVKPPGSDHTFFLAGAGERGRSDIEGRYVKYTAIGVYLEEDAAIQSLTPKWKGKTAAQLADSAEFIHDVITGPFEKFTQVTMIQPLTGHQYSVNMAKMFTERWKSQGIYTDEEAKALQIYLQVFDEMKFSPGQSILFTQSPTGKFTIGFSEHSNIPKDGIAVIQNKTFPQEILNSIIGIEGVCPGARQTLAARISELLNEGTPI</sequence>
<dbReference type="SUPFAM" id="SSF54626">
    <property type="entry name" value="Chalcone isomerase"/>
    <property type="match status" value="1"/>
</dbReference>
<evidence type="ECO:0000313" key="10">
    <source>
        <dbReference type="Proteomes" id="UP001443914"/>
    </source>
</evidence>
<comment type="catalytic activity">
    <reaction evidence="6">
        <text>a chalcone = a flavanone.</text>
        <dbReference type="EC" id="5.5.1.6"/>
    </reaction>
</comment>
<dbReference type="Proteomes" id="UP001443914">
    <property type="component" value="Unassembled WGS sequence"/>
</dbReference>
<evidence type="ECO:0000256" key="5">
    <source>
        <dbReference type="ARBA" id="ARBA00025429"/>
    </source>
</evidence>
<dbReference type="PANTHER" id="PTHR28039">
    <property type="entry name" value="CHALCONE--FLAVONONE ISOMERASE 1-RELATED"/>
    <property type="match status" value="1"/>
</dbReference>
<dbReference type="InterPro" id="IPR016088">
    <property type="entry name" value="Chalcone_isomerase_3-sand"/>
</dbReference>
<dbReference type="EMBL" id="JBDFQZ010000003">
    <property type="protein sequence ID" value="KAK9741453.1"/>
    <property type="molecule type" value="Genomic_DNA"/>
</dbReference>
<evidence type="ECO:0000313" key="9">
    <source>
        <dbReference type="EMBL" id="KAK9741453.1"/>
    </source>
</evidence>
<comment type="caution">
    <text evidence="9">The sequence shown here is derived from an EMBL/GenBank/DDBJ whole genome shotgun (WGS) entry which is preliminary data.</text>
</comment>
<feature type="domain" description="Chalcone isomerase" evidence="8">
    <location>
        <begin position="15"/>
        <end position="219"/>
    </location>
</feature>
<proteinExistence type="inferred from homology"/>
<name>A0AAW1LZR7_SAPOF</name>
<comment type="pathway">
    <text evidence="1">Secondary metabolite biosynthesis; flavonoid biosynthesis.</text>
</comment>
<accession>A0AAW1LZR7</accession>
<dbReference type="Gene3D" id="1.10.890.20">
    <property type="match status" value="1"/>
</dbReference>
<gene>
    <name evidence="9" type="ORF">RND81_03G107200</name>
</gene>
<dbReference type="GO" id="GO:0009813">
    <property type="term" value="P:flavonoid biosynthetic process"/>
    <property type="evidence" value="ECO:0007669"/>
    <property type="project" value="UniProtKB-KW"/>
</dbReference>
<dbReference type="Pfam" id="PF02431">
    <property type="entry name" value="Chalcone"/>
    <property type="match status" value="1"/>
</dbReference>
<keyword evidence="10" id="KW-1185">Reference proteome</keyword>
<evidence type="ECO:0000256" key="2">
    <source>
        <dbReference type="ARBA" id="ARBA00007166"/>
    </source>
</evidence>
<reference evidence="9" key="1">
    <citation type="submission" date="2024-03" db="EMBL/GenBank/DDBJ databases">
        <title>WGS assembly of Saponaria officinalis var. Norfolk2.</title>
        <authorList>
            <person name="Jenkins J."/>
            <person name="Shu S."/>
            <person name="Grimwood J."/>
            <person name="Barry K."/>
            <person name="Goodstein D."/>
            <person name="Schmutz J."/>
            <person name="Leebens-Mack J."/>
            <person name="Osbourn A."/>
        </authorList>
    </citation>
    <scope>NUCLEOTIDE SEQUENCE [LARGE SCALE GENOMIC DNA]</scope>
    <source>
        <strain evidence="9">JIC</strain>
    </source>
</reference>
<comment type="similarity">
    <text evidence="2 7">Belongs to the chalcone isomerase family.</text>
</comment>
<dbReference type="AlphaFoldDB" id="A0AAW1LZR7"/>
<evidence type="ECO:0000256" key="1">
    <source>
        <dbReference type="ARBA" id="ARBA00004966"/>
    </source>
</evidence>
<organism evidence="9 10">
    <name type="scientific">Saponaria officinalis</name>
    <name type="common">Common soapwort</name>
    <name type="synonym">Lychnis saponaria</name>
    <dbReference type="NCBI Taxonomy" id="3572"/>
    <lineage>
        <taxon>Eukaryota</taxon>
        <taxon>Viridiplantae</taxon>
        <taxon>Streptophyta</taxon>
        <taxon>Embryophyta</taxon>
        <taxon>Tracheophyta</taxon>
        <taxon>Spermatophyta</taxon>
        <taxon>Magnoliopsida</taxon>
        <taxon>eudicotyledons</taxon>
        <taxon>Gunneridae</taxon>
        <taxon>Pentapetalae</taxon>
        <taxon>Caryophyllales</taxon>
        <taxon>Caryophyllaceae</taxon>
        <taxon>Caryophylleae</taxon>
        <taxon>Saponaria</taxon>
    </lineage>
</organism>
<evidence type="ECO:0000256" key="3">
    <source>
        <dbReference type="ARBA" id="ARBA00023235"/>
    </source>
</evidence>
<keyword evidence="3" id="KW-0413">Isomerase</keyword>